<sequence length="285" mass="32637">MGEMLTCGDSGRPVLSITYKRDKGLLGGPLRLHNSCFCEYITQLCKTEYPLVHYARMFGLTSSFAICLRSSHTGNDDYILEFFLPPHIRDHRDQQTLLDTILVTMKQHFWNILVASGNELEEEGRCIEIIKASMDEKLDSGLRYDQISQSAILPPHLELDLRQLDSSEEQLFVEFDDATKSGEKVASGGKSYAAISHSKMKNVMETRERVWNQTCNNLRRPPTTFWPAACRCGKILGVSVATFKRRCRHNGITWWNSDECFLCFKPFPKHCEPPDPHAKHHQLED</sequence>
<dbReference type="AlphaFoldDB" id="A0A7J0FSX8"/>
<evidence type="ECO:0000313" key="2">
    <source>
        <dbReference type="EMBL" id="GFZ01507.1"/>
    </source>
</evidence>
<protein>
    <submittedName>
        <fullName evidence="2">Plant regulator RWP-RK family protein</fullName>
    </submittedName>
</protein>
<dbReference type="PANTHER" id="PTHR32002:SF35">
    <property type="entry name" value="PROTEIN NLP6"/>
    <property type="match status" value="1"/>
</dbReference>
<organism evidence="2 3">
    <name type="scientific">Actinidia rufa</name>
    <dbReference type="NCBI Taxonomy" id="165716"/>
    <lineage>
        <taxon>Eukaryota</taxon>
        <taxon>Viridiplantae</taxon>
        <taxon>Streptophyta</taxon>
        <taxon>Embryophyta</taxon>
        <taxon>Tracheophyta</taxon>
        <taxon>Spermatophyta</taxon>
        <taxon>Magnoliopsida</taxon>
        <taxon>eudicotyledons</taxon>
        <taxon>Gunneridae</taxon>
        <taxon>Pentapetalae</taxon>
        <taxon>asterids</taxon>
        <taxon>Ericales</taxon>
        <taxon>Actinidiaceae</taxon>
        <taxon>Actinidia</taxon>
    </lineage>
</organism>
<feature type="domain" description="NLP1-9 GAF" evidence="1">
    <location>
        <begin position="20"/>
        <end position="110"/>
    </location>
</feature>
<dbReference type="Pfam" id="PF22922">
    <property type="entry name" value="GAF_NLP"/>
    <property type="match status" value="1"/>
</dbReference>
<accession>A0A7J0FSX8</accession>
<gene>
    <name evidence="2" type="ORF">Acr_15g0001160</name>
</gene>
<dbReference type="Proteomes" id="UP000585474">
    <property type="component" value="Unassembled WGS sequence"/>
</dbReference>
<name>A0A7J0FSX8_9ERIC</name>
<evidence type="ECO:0000313" key="3">
    <source>
        <dbReference type="Proteomes" id="UP000585474"/>
    </source>
</evidence>
<evidence type="ECO:0000259" key="1">
    <source>
        <dbReference type="Pfam" id="PF22922"/>
    </source>
</evidence>
<dbReference type="OrthoDB" id="1718002at2759"/>
<reference evidence="2 3" key="1">
    <citation type="submission" date="2019-07" db="EMBL/GenBank/DDBJ databases">
        <title>De Novo Assembly of kiwifruit Actinidia rufa.</title>
        <authorList>
            <person name="Sugita-Konishi S."/>
            <person name="Sato K."/>
            <person name="Mori E."/>
            <person name="Abe Y."/>
            <person name="Kisaki G."/>
            <person name="Hamano K."/>
            <person name="Suezawa K."/>
            <person name="Otani M."/>
            <person name="Fukuda T."/>
            <person name="Manabe T."/>
            <person name="Gomi K."/>
            <person name="Tabuchi M."/>
            <person name="Akimitsu K."/>
            <person name="Kataoka I."/>
        </authorList>
    </citation>
    <scope>NUCLEOTIDE SEQUENCE [LARGE SCALE GENOMIC DNA]</scope>
    <source>
        <strain evidence="3">cv. Fuchu</strain>
    </source>
</reference>
<proteinExistence type="predicted"/>
<dbReference type="GO" id="GO:0003700">
    <property type="term" value="F:DNA-binding transcription factor activity"/>
    <property type="evidence" value="ECO:0007669"/>
    <property type="project" value="InterPro"/>
</dbReference>
<dbReference type="InterPro" id="IPR045012">
    <property type="entry name" value="NLP"/>
</dbReference>
<dbReference type="EMBL" id="BJWL01000015">
    <property type="protein sequence ID" value="GFZ01507.1"/>
    <property type="molecule type" value="Genomic_DNA"/>
</dbReference>
<dbReference type="InterPro" id="IPR055081">
    <property type="entry name" value="NLP1-9_GAF"/>
</dbReference>
<keyword evidence="3" id="KW-1185">Reference proteome</keyword>
<comment type="caution">
    <text evidence="2">The sequence shown here is derived from an EMBL/GenBank/DDBJ whole genome shotgun (WGS) entry which is preliminary data.</text>
</comment>
<dbReference type="PANTHER" id="PTHR32002">
    <property type="entry name" value="PROTEIN NLP8"/>
    <property type="match status" value="1"/>
</dbReference>